<dbReference type="Proteomes" id="UP000028002">
    <property type="component" value="Unassembled WGS sequence"/>
</dbReference>
<dbReference type="InterPro" id="IPR029044">
    <property type="entry name" value="Nucleotide-diphossugar_trans"/>
</dbReference>
<evidence type="ECO:0000313" key="2">
    <source>
        <dbReference type="Proteomes" id="UP000028002"/>
    </source>
</evidence>
<proteinExistence type="predicted"/>
<dbReference type="SUPFAM" id="SSF102588">
    <property type="entry name" value="LmbE-like"/>
    <property type="match status" value="1"/>
</dbReference>
<organism evidence="1 2">
    <name type="scientific">Photorhabdus temperata subsp. temperata Meg1</name>
    <dbReference type="NCBI Taxonomy" id="1393735"/>
    <lineage>
        <taxon>Bacteria</taxon>
        <taxon>Pseudomonadati</taxon>
        <taxon>Pseudomonadota</taxon>
        <taxon>Gammaproteobacteria</taxon>
        <taxon>Enterobacterales</taxon>
        <taxon>Morganellaceae</taxon>
        <taxon>Photorhabdus</taxon>
    </lineage>
</organism>
<protein>
    <submittedName>
        <fullName evidence="1">Uncharacterized protein</fullName>
    </submittedName>
</protein>
<dbReference type="AlphaFoldDB" id="A0A081RUD8"/>
<accession>A0A081RUD8</accession>
<evidence type="ECO:0000313" key="1">
    <source>
        <dbReference type="EMBL" id="KER02291.1"/>
    </source>
</evidence>
<dbReference type="InterPro" id="IPR024078">
    <property type="entry name" value="LmbE-like_dom_sf"/>
</dbReference>
<dbReference type="Gene3D" id="3.40.50.10320">
    <property type="entry name" value="LmbE-like"/>
    <property type="match status" value="1"/>
</dbReference>
<dbReference type="PATRIC" id="fig|1393735.3.peg.3163"/>
<name>A0A081RUD8_PHOTE</name>
<gene>
    <name evidence="1" type="ORF">MEG1DRAFT_03109</name>
</gene>
<sequence>MNFLIVAHPDDEIIWFNPKNFDYIIIVFSGRENKPSFHKKRNQALYEHPYFSKIINLGLNESGDWENFETDFLNKKHFKTICNSLEDLNIYEYDSITTHAVDGEYGHYDHIAVHNAVIEIYGKRNTIYTSNGYNRIQDEMLFSDYINDYVKIKRIYQAHGVWTWNKYKLPLGVPSTKLVIDNKNLRIASIASIPEREYNLQITINSIYSQLDELNVYLNGYEKIPQFLNRDKIKVYMSSQFGDYGDASKFFPLKNKSGYLFTLDDDLIYPSNYIEKLVLKIEKYKRQQFICVHGNIIDRKSLLSYYKYKKGIHFSCSLDNDITVNVPGTGTLAYHSSLYSFSMESFQLKNMSDIWVAVIAKKINIAIISVDRPDYWIRSSISKSDPNSIYSNREYLDKKICEVIEREELYKI</sequence>
<dbReference type="RefSeq" id="WP_023044107.1">
    <property type="nucleotide sequence ID" value="NZ_CAWLUD010000052.1"/>
</dbReference>
<reference evidence="1 2" key="1">
    <citation type="submission" date="2014-03" db="EMBL/GenBank/DDBJ databases">
        <title>Draft Genome of Photorhabdus temperata Meg1.</title>
        <authorList>
            <person name="Hurst S.G.IV."/>
            <person name="Morris K."/>
            <person name="Thomas K."/>
            <person name="Tisa L.S."/>
        </authorList>
    </citation>
    <scope>NUCLEOTIDE SEQUENCE [LARGE SCALE GENOMIC DNA]</scope>
    <source>
        <strain evidence="1 2">Meg1</strain>
    </source>
</reference>
<dbReference type="EMBL" id="JGVH01000052">
    <property type="protein sequence ID" value="KER02291.1"/>
    <property type="molecule type" value="Genomic_DNA"/>
</dbReference>
<dbReference type="SUPFAM" id="SSF53448">
    <property type="entry name" value="Nucleotide-diphospho-sugar transferases"/>
    <property type="match status" value="1"/>
</dbReference>
<comment type="caution">
    <text evidence="1">The sequence shown here is derived from an EMBL/GenBank/DDBJ whole genome shotgun (WGS) entry which is preliminary data.</text>
</comment>